<protein>
    <submittedName>
        <fullName evidence="1">Predicted transposase, orfA</fullName>
    </submittedName>
</protein>
<sequence length="175" mass="20448">MVEKRFALVRHLRRDELDSLLKDCSDPKLSQRLLFISHLYDGDSVAVAGAKVRMVKNSAYIWARRWNAEGVGGLLTRPRSGRPSKLTGEQKEELKELLMLRDDWTTREVKELISEDFDVEITENGVYRMLRSWKMKLGKPYEEDYRRPDNAEELLKKRLKKPSGSRKRMGSHLIS</sequence>
<dbReference type="Pfam" id="PF13565">
    <property type="entry name" value="HTH_32"/>
    <property type="match status" value="1"/>
</dbReference>
<proteinExistence type="predicted"/>
<accession>Q0W917</accession>
<organism evidence="1 2">
    <name type="scientific">Methanocella arvoryzae (strain DSM 22066 / NBRC 105507 / MRE50)</name>
    <dbReference type="NCBI Taxonomy" id="351160"/>
    <lineage>
        <taxon>Archaea</taxon>
        <taxon>Methanobacteriati</taxon>
        <taxon>Methanobacteriota</taxon>
        <taxon>Stenosarchaea group</taxon>
        <taxon>Methanomicrobia</taxon>
        <taxon>Methanocellales</taxon>
        <taxon>Methanocellaceae</taxon>
        <taxon>Methanocella</taxon>
    </lineage>
</organism>
<dbReference type="KEGG" id="rci:LM1"/>
<dbReference type="InterPro" id="IPR009057">
    <property type="entry name" value="Homeodomain-like_sf"/>
</dbReference>
<name>Q0W917_METAR</name>
<keyword evidence="2" id="KW-1185">Reference proteome</keyword>
<evidence type="ECO:0000313" key="1">
    <source>
        <dbReference type="EMBL" id="CAJ35109.1"/>
    </source>
</evidence>
<gene>
    <name evidence="1" type="primary">tnp-1a</name>
    <name evidence="1" type="ORF">LM1</name>
</gene>
<dbReference type="RefSeq" id="WP_012037377.1">
    <property type="nucleotide sequence ID" value="NC_009464.1"/>
</dbReference>
<dbReference type="GeneID" id="5143063"/>
<dbReference type="EMBL" id="AM114193">
    <property type="protein sequence ID" value="CAJ35109.1"/>
    <property type="molecule type" value="Genomic_DNA"/>
</dbReference>
<dbReference type="STRING" id="351160.LM1"/>
<evidence type="ECO:0000313" key="2">
    <source>
        <dbReference type="Proteomes" id="UP000000663"/>
    </source>
</evidence>
<reference evidence="1 2" key="1">
    <citation type="journal article" date="2006" name="Science">
        <title>Genome of rice cluster I archaea -- the key methane producers in the rice rhizosphere.</title>
        <authorList>
            <person name="Erkel C."/>
            <person name="Kube M."/>
            <person name="Reinhardt R."/>
            <person name="Liesack W."/>
        </authorList>
    </citation>
    <scope>NUCLEOTIDE SEQUENCE [LARGE SCALE GENOMIC DNA]</scope>
    <source>
        <strain evidence="2">DSM 22066 / NBRC 105507 / MRE50</strain>
    </source>
</reference>
<dbReference type="SUPFAM" id="SSF46689">
    <property type="entry name" value="Homeodomain-like"/>
    <property type="match status" value="1"/>
</dbReference>
<dbReference type="eggNOG" id="arCOG02128">
    <property type="taxonomic scope" value="Archaea"/>
</dbReference>
<dbReference type="AlphaFoldDB" id="Q0W917"/>
<dbReference type="OrthoDB" id="195008at2157"/>
<dbReference type="Proteomes" id="UP000000663">
    <property type="component" value="Chromosome"/>
</dbReference>